<gene>
    <name evidence="10" type="primary">AUGUSTUS-3.0.2_33616</name>
    <name evidence="10" type="ORF">TcasGA2_TC033616</name>
</gene>
<keyword evidence="3 7" id="KW-0646">Protease inhibitor</keyword>
<proteinExistence type="inferred from homology"/>
<evidence type="ECO:0000256" key="3">
    <source>
        <dbReference type="ARBA" id="ARBA00022690"/>
    </source>
</evidence>
<sequence length="92" mass="10379">MKLFNGTVFVACVALLVCFFVTSEATICKPLSKFKIDCNTCRCSGDGRQYSCTEMKCPPLGFDDFFKESDESGFVLLKPKEKIKSYDDDLTY</sequence>
<protein>
    <recommendedName>
        <fullName evidence="9">Pacifastin domain-containing protein</fullName>
    </recommendedName>
</protein>
<feature type="chain" id="PRO_5025525857" description="Pacifastin domain-containing protein" evidence="8">
    <location>
        <begin position="26"/>
        <end position="92"/>
    </location>
</feature>
<reference evidence="10 11" key="1">
    <citation type="journal article" date="2008" name="Nature">
        <title>The genome of the model beetle and pest Tribolium castaneum.</title>
        <authorList>
            <consortium name="Tribolium Genome Sequencing Consortium"/>
            <person name="Richards S."/>
            <person name="Gibbs R.A."/>
            <person name="Weinstock G.M."/>
            <person name="Brown S.J."/>
            <person name="Denell R."/>
            <person name="Beeman R.W."/>
            <person name="Gibbs R."/>
            <person name="Beeman R.W."/>
            <person name="Brown S.J."/>
            <person name="Bucher G."/>
            <person name="Friedrich M."/>
            <person name="Grimmelikhuijzen C.J."/>
            <person name="Klingler M."/>
            <person name="Lorenzen M."/>
            <person name="Richards S."/>
            <person name="Roth S."/>
            <person name="Schroder R."/>
            <person name="Tautz D."/>
            <person name="Zdobnov E.M."/>
            <person name="Muzny D."/>
            <person name="Gibbs R.A."/>
            <person name="Weinstock G.M."/>
            <person name="Attaway T."/>
            <person name="Bell S."/>
            <person name="Buhay C.J."/>
            <person name="Chandrabose M.N."/>
            <person name="Chavez D."/>
            <person name="Clerk-Blankenburg K.P."/>
            <person name="Cree A."/>
            <person name="Dao M."/>
            <person name="Davis C."/>
            <person name="Chacko J."/>
            <person name="Dinh H."/>
            <person name="Dugan-Rocha S."/>
            <person name="Fowler G."/>
            <person name="Garner T.T."/>
            <person name="Garnes J."/>
            <person name="Gnirke A."/>
            <person name="Hawes A."/>
            <person name="Hernandez J."/>
            <person name="Hines S."/>
            <person name="Holder M."/>
            <person name="Hume J."/>
            <person name="Jhangiani S.N."/>
            <person name="Joshi V."/>
            <person name="Khan Z.M."/>
            <person name="Jackson L."/>
            <person name="Kovar C."/>
            <person name="Kowis A."/>
            <person name="Lee S."/>
            <person name="Lewis L.R."/>
            <person name="Margolis J."/>
            <person name="Morgan M."/>
            <person name="Nazareth L.V."/>
            <person name="Nguyen N."/>
            <person name="Okwuonu G."/>
            <person name="Parker D."/>
            <person name="Richards S."/>
            <person name="Ruiz S.J."/>
            <person name="Santibanez J."/>
            <person name="Savard J."/>
            <person name="Scherer S.E."/>
            <person name="Schneider B."/>
            <person name="Sodergren E."/>
            <person name="Tautz D."/>
            <person name="Vattahil S."/>
            <person name="Villasana D."/>
            <person name="White C.S."/>
            <person name="Wright R."/>
            <person name="Park Y."/>
            <person name="Beeman R.W."/>
            <person name="Lord J."/>
            <person name="Oppert B."/>
            <person name="Lorenzen M."/>
            <person name="Brown S."/>
            <person name="Wang L."/>
            <person name="Savard J."/>
            <person name="Tautz D."/>
            <person name="Richards S."/>
            <person name="Weinstock G."/>
            <person name="Gibbs R.A."/>
            <person name="Liu Y."/>
            <person name="Worley K."/>
            <person name="Weinstock G."/>
            <person name="Elsik C.G."/>
            <person name="Reese J.T."/>
            <person name="Elhaik E."/>
            <person name="Landan G."/>
            <person name="Graur D."/>
            <person name="Arensburger P."/>
            <person name="Atkinson P."/>
            <person name="Beeman R.W."/>
            <person name="Beidler J."/>
            <person name="Brown S.J."/>
            <person name="Demuth J.P."/>
            <person name="Drury D.W."/>
            <person name="Du Y.Z."/>
            <person name="Fujiwara H."/>
            <person name="Lorenzen M."/>
            <person name="Maselli V."/>
            <person name="Osanai M."/>
            <person name="Park Y."/>
            <person name="Robertson H.M."/>
            <person name="Tu Z."/>
            <person name="Wang J.J."/>
            <person name="Wang S."/>
            <person name="Richards S."/>
            <person name="Song H."/>
            <person name="Zhang L."/>
            <person name="Sodergren E."/>
            <person name="Werner D."/>
            <person name="Stanke M."/>
            <person name="Morgenstern B."/>
            <person name="Solovyev V."/>
            <person name="Kosarev P."/>
            <person name="Brown G."/>
            <person name="Chen H.C."/>
            <person name="Ermolaeva O."/>
            <person name="Hlavina W."/>
            <person name="Kapustin Y."/>
            <person name="Kiryutin B."/>
            <person name="Kitts P."/>
            <person name="Maglott D."/>
            <person name="Pruitt K."/>
            <person name="Sapojnikov V."/>
            <person name="Souvorov A."/>
            <person name="Mackey A.J."/>
            <person name="Waterhouse R.M."/>
            <person name="Wyder S."/>
            <person name="Zdobnov E.M."/>
            <person name="Zdobnov E.M."/>
            <person name="Wyder S."/>
            <person name="Kriventseva E.V."/>
            <person name="Kadowaki T."/>
            <person name="Bork P."/>
            <person name="Aranda M."/>
            <person name="Bao R."/>
            <person name="Beermann A."/>
            <person name="Berns N."/>
            <person name="Bolognesi R."/>
            <person name="Bonneton F."/>
            <person name="Bopp D."/>
            <person name="Brown S.J."/>
            <person name="Bucher G."/>
            <person name="Butts T."/>
            <person name="Chaumot A."/>
            <person name="Denell R.E."/>
            <person name="Ferrier D.E."/>
            <person name="Friedrich M."/>
            <person name="Gordon C.M."/>
            <person name="Jindra M."/>
            <person name="Klingler M."/>
            <person name="Lan Q."/>
            <person name="Lattorff H.M."/>
            <person name="Laudet V."/>
            <person name="von Levetsow C."/>
            <person name="Liu Z."/>
            <person name="Lutz R."/>
            <person name="Lynch J.A."/>
            <person name="da Fonseca R.N."/>
            <person name="Posnien N."/>
            <person name="Reuter R."/>
            <person name="Roth S."/>
            <person name="Savard J."/>
            <person name="Schinko J.B."/>
            <person name="Schmitt C."/>
            <person name="Schoppmeier M."/>
            <person name="Schroder R."/>
            <person name="Shippy T.D."/>
            <person name="Simonnet F."/>
            <person name="Marques-Souza H."/>
            <person name="Tautz D."/>
            <person name="Tomoyasu Y."/>
            <person name="Trauner J."/>
            <person name="Van der Zee M."/>
            <person name="Vervoort M."/>
            <person name="Wittkopp N."/>
            <person name="Wimmer E.A."/>
            <person name="Yang X."/>
            <person name="Jones A.K."/>
            <person name="Sattelle D.B."/>
            <person name="Ebert P.R."/>
            <person name="Nelson D."/>
            <person name="Scott J.G."/>
            <person name="Beeman R.W."/>
            <person name="Muthukrishnan S."/>
            <person name="Kramer K.J."/>
            <person name="Arakane Y."/>
            <person name="Beeman R.W."/>
            <person name="Zhu Q."/>
            <person name="Hogenkamp D."/>
            <person name="Dixit R."/>
            <person name="Oppert B."/>
            <person name="Jiang H."/>
            <person name="Zou Z."/>
            <person name="Marshall J."/>
            <person name="Elpidina E."/>
            <person name="Vinokurov K."/>
            <person name="Oppert C."/>
            <person name="Zou Z."/>
            <person name="Evans J."/>
            <person name="Lu Z."/>
            <person name="Zhao P."/>
            <person name="Sumathipala N."/>
            <person name="Altincicek B."/>
            <person name="Vilcinskas A."/>
            <person name="Williams M."/>
            <person name="Hultmark D."/>
            <person name="Hetru C."/>
            <person name="Jiang H."/>
            <person name="Grimmelikhuijzen C.J."/>
            <person name="Hauser F."/>
            <person name="Cazzamali G."/>
            <person name="Williamson M."/>
            <person name="Park Y."/>
            <person name="Li B."/>
            <person name="Tanaka Y."/>
            <person name="Predel R."/>
            <person name="Neupert S."/>
            <person name="Schachtner J."/>
            <person name="Verleyen P."/>
            <person name="Raible F."/>
            <person name="Bork P."/>
            <person name="Friedrich M."/>
            <person name="Walden K.K."/>
            <person name="Robertson H.M."/>
            <person name="Angeli S."/>
            <person name="Foret S."/>
            <person name="Bucher G."/>
            <person name="Schuetz S."/>
            <person name="Maleszka R."/>
            <person name="Wimmer E.A."/>
            <person name="Beeman R.W."/>
            <person name="Lorenzen M."/>
            <person name="Tomoyasu Y."/>
            <person name="Miller S.C."/>
            <person name="Grossmann D."/>
            <person name="Bucher G."/>
        </authorList>
    </citation>
    <scope>NUCLEOTIDE SEQUENCE [LARGE SCALE GENOMIC DNA]</scope>
    <source>
        <strain evidence="10 11">Georgia GA2</strain>
    </source>
</reference>
<dbReference type="GO" id="GO:0004867">
    <property type="term" value="F:serine-type endopeptidase inhibitor activity"/>
    <property type="evidence" value="ECO:0007669"/>
    <property type="project" value="UniProtKB-UniRule"/>
</dbReference>
<feature type="disulfide bond" evidence="7">
    <location>
        <begin position="28"/>
        <end position="43"/>
    </location>
</feature>
<evidence type="ECO:0000256" key="1">
    <source>
        <dbReference type="ARBA" id="ARBA00004613"/>
    </source>
</evidence>
<keyword evidence="11" id="KW-1185">Reference proteome</keyword>
<evidence type="ECO:0000313" key="10">
    <source>
        <dbReference type="EMBL" id="KYB26691.1"/>
    </source>
</evidence>
<dbReference type="InterPro" id="IPR036201">
    <property type="entry name" value="Pacifastin_dom_sf"/>
</dbReference>
<keyword evidence="4 7" id="KW-0722">Serine protease inhibitor</keyword>
<dbReference type="Pfam" id="PF05375">
    <property type="entry name" value="Pacifastin_I"/>
    <property type="match status" value="1"/>
</dbReference>
<keyword evidence="8" id="KW-0732">Signal</keyword>
<comment type="caution">
    <text evidence="7">Lacks conserved residue(s) required for the propagation of feature annotation.</text>
</comment>
<evidence type="ECO:0000313" key="11">
    <source>
        <dbReference type="Proteomes" id="UP000007266"/>
    </source>
</evidence>
<dbReference type="GO" id="GO:0005576">
    <property type="term" value="C:extracellular region"/>
    <property type="evidence" value="ECO:0007669"/>
    <property type="project" value="UniProtKB-SubCell"/>
</dbReference>
<dbReference type="OrthoDB" id="10026631at2759"/>
<organism evidence="10 11">
    <name type="scientific">Tribolium castaneum</name>
    <name type="common">Red flour beetle</name>
    <dbReference type="NCBI Taxonomy" id="7070"/>
    <lineage>
        <taxon>Eukaryota</taxon>
        <taxon>Metazoa</taxon>
        <taxon>Ecdysozoa</taxon>
        <taxon>Arthropoda</taxon>
        <taxon>Hexapoda</taxon>
        <taxon>Insecta</taxon>
        <taxon>Pterygota</taxon>
        <taxon>Neoptera</taxon>
        <taxon>Endopterygota</taxon>
        <taxon>Coleoptera</taxon>
        <taxon>Polyphaga</taxon>
        <taxon>Cucujiformia</taxon>
        <taxon>Tenebrionidae</taxon>
        <taxon>Tenebrionidae incertae sedis</taxon>
        <taxon>Tribolium</taxon>
    </lineage>
</organism>
<feature type="signal peptide" evidence="8">
    <location>
        <begin position="1"/>
        <end position="25"/>
    </location>
</feature>
<dbReference type="InterPro" id="IPR008037">
    <property type="entry name" value="Pacifastin_dom"/>
</dbReference>
<dbReference type="SUPFAM" id="SSF57283">
    <property type="entry name" value="PMP inhibitors"/>
    <property type="match status" value="1"/>
</dbReference>
<dbReference type="EMBL" id="KQ971352">
    <property type="protein sequence ID" value="KYB26691.1"/>
    <property type="molecule type" value="Genomic_DNA"/>
</dbReference>
<dbReference type="AlphaFoldDB" id="A0A139WFR9"/>
<evidence type="ECO:0000256" key="5">
    <source>
        <dbReference type="ARBA" id="ARBA00023157"/>
    </source>
</evidence>
<dbReference type="KEGG" id="tca:103314842"/>
<dbReference type="Proteomes" id="UP000007266">
    <property type="component" value="Linkage group 7"/>
</dbReference>
<evidence type="ECO:0000256" key="8">
    <source>
        <dbReference type="SAM" id="SignalP"/>
    </source>
</evidence>
<reference evidence="10 11" key="2">
    <citation type="journal article" date="2010" name="Nucleic Acids Res.">
        <title>BeetleBase in 2010: revisions to provide comprehensive genomic information for Tribolium castaneum.</title>
        <authorList>
            <person name="Kim H.S."/>
            <person name="Murphy T."/>
            <person name="Xia J."/>
            <person name="Caragea D."/>
            <person name="Park Y."/>
            <person name="Beeman R.W."/>
            <person name="Lorenzen M.D."/>
            <person name="Butcher S."/>
            <person name="Manak J.R."/>
            <person name="Brown S.J."/>
        </authorList>
    </citation>
    <scope>GENOME REANNOTATION</scope>
    <source>
        <strain evidence="10 11">Georgia GA2</strain>
    </source>
</reference>
<dbReference type="InParanoid" id="A0A139WFR9"/>
<accession>A0A139WFR9</accession>
<evidence type="ECO:0000259" key="9">
    <source>
        <dbReference type="PROSITE" id="PS51446"/>
    </source>
</evidence>
<evidence type="ECO:0000256" key="2">
    <source>
        <dbReference type="ARBA" id="ARBA00022525"/>
    </source>
</evidence>
<keyword evidence="5 7" id="KW-1015">Disulfide bond</keyword>
<evidence type="ECO:0000256" key="6">
    <source>
        <dbReference type="ARBA" id="ARBA00029459"/>
    </source>
</evidence>
<evidence type="ECO:0000256" key="4">
    <source>
        <dbReference type="ARBA" id="ARBA00022900"/>
    </source>
</evidence>
<comment type="similarity">
    <text evidence="6 7">Belongs to the protease inhibitor I19 family.</text>
</comment>
<keyword evidence="2" id="KW-0964">Secreted</keyword>
<feature type="domain" description="Pacifastin" evidence="9">
    <location>
        <begin position="25"/>
        <end position="60"/>
    </location>
</feature>
<comment type="subcellular location">
    <subcellularLocation>
        <location evidence="1">Secreted</location>
    </subcellularLocation>
</comment>
<name>A0A139WFR9_TRICA</name>
<evidence type="ECO:0000256" key="7">
    <source>
        <dbReference type="PROSITE-ProRule" id="PRU00776"/>
    </source>
</evidence>
<dbReference type="PROSITE" id="PS51446">
    <property type="entry name" value="PACIFASTIN"/>
    <property type="match status" value="1"/>
</dbReference>